<dbReference type="GO" id="GO:0016491">
    <property type="term" value="F:oxidoreductase activity"/>
    <property type="evidence" value="ECO:0007669"/>
    <property type="project" value="InterPro"/>
</dbReference>
<sequence>MAKLIGISGSLRRGSYNSALLNAAAKLAPTGSELAVGTIHGIPLYDGDLEAEKGIPEAVQTLKDAIAAADGLILVTPEYNNSIPGVFKNAIDWLSRPSNDIKRVFGGKPVALMGASPGGFGTILSQNAWLPILRTLGVDFWSEGRLLVSRASGVFDADGNLADAKIEEQLKAYLEGFADFATSPRSGR</sequence>
<dbReference type="GO" id="GO:0005829">
    <property type="term" value="C:cytosol"/>
    <property type="evidence" value="ECO:0007669"/>
    <property type="project" value="TreeGrafter"/>
</dbReference>
<dbReference type="InterPro" id="IPR029039">
    <property type="entry name" value="Flavoprotein-like_sf"/>
</dbReference>
<dbReference type="InterPro" id="IPR005025">
    <property type="entry name" value="FMN_Rdtase-like_dom"/>
</dbReference>
<dbReference type="AlphaFoldDB" id="A0A6M1S8E7"/>
<reference evidence="2 3" key="1">
    <citation type="submission" date="2020-02" db="EMBL/GenBank/DDBJ databases">
        <title>Genome sequence of the type strain CCBAU10050 of Rhizobium daejeonense.</title>
        <authorList>
            <person name="Gao J."/>
            <person name="Sun J."/>
        </authorList>
    </citation>
    <scope>NUCLEOTIDE SEQUENCE [LARGE SCALE GENOMIC DNA]</scope>
    <source>
        <strain evidence="2 3">CCBAU10050</strain>
    </source>
</reference>
<comment type="caution">
    <text evidence="2">The sequence shown here is derived from an EMBL/GenBank/DDBJ whole genome shotgun (WGS) entry which is preliminary data.</text>
</comment>
<dbReference type="Pfam" id="PF03358">
    <property type="entry name" value="FMN_red"/>
    <property type="match status" value="1"/>
</dbReference>
<feature type="domain" description="NADPH-dependent FMN reductase-like" evidence="1">
    <location>
        <begin position="3"/>
        <end position="147"/>
    </location>
</feature>
<accession>A0A6M1S8E7</accession>
<dbReference type="Gene3D" id="3.40.50.360">
    <property type="match status" value="1"/>
</dbReference>
<evidence type="ECO:0000259" key="1">
    <source>
        <dbReference type="Pfam" id="PF03358"/>
    </source>
</evidence>
<dbReference type="GO" id="GO:0010181">
    <property type="term" value="F:FMN binding"/>
    <property type="evidence" value="ECO:0007669"/>
    <property type="project" value="TreeGrafter"/>
</dbReference>
<dbReference type="EMBL" id="JAAKZH010000006">
    <property type="protein sequence ID" value="NGO65677.1"/>
    <property type="molecule type" value="Genomic_DNA"/>
</dbReference>
<dbReference type="RefSeq" id="WP_163898809.1">
    <property type="nucleotide sequence ID" value="NZ_CP048426.1"/>
</dbReference>
<protein>
    <submittedName>
        <fullName evidence="2">NAD(P)H-dependent oxidoreductase</fullName>
    </submittedName>
</protein>
<gene>
    <name evidence="2" type="ORF">G6N76_18565</name>
</gene>
<evidence type="ECO:0000313" key="3">
    <source>
        <dbReference type="Proteomes" id="UP000477849"/>
    </source>
</evidence>
<proteinExistence type="predicted"/>
<dbReference type="PANTHER" id="PTHR30543">
    <property type="entry name" value="CHROMATE REDUCTASE"/>
    <property type="match status" value="1"/>
</dbReference>
<name>A0A6M1S8E7_9HYPH</name>
<organism evidence="2 3">
    <name type="scientific">Rhizobium daejeonense</name>
    <dbReference type="NCBI Taxonomy" id="240521"/>
    <lineage>
        <taxon>Bacteria</taxon>
        <taxon>Pseudomonadati</taxon>
        <taxon>Pseudomonadota</taxon>
        <taxon>Alphaproteobacteria</taxon>
        <taxon>Hyphomicrobiales</taxon>
        <taxon>Rhizobiaceae</taxon>
        <taxon>Rhizobium/Agrobacterium group</taxon>
        <taxon>Rhizobium</taxon>
    </lineage>
</organism>
<dbReference type="SUPFAM" id="SSF52218">
    <property type="entry name" value="Flavoproteins"/>
    <property type="match status" value="1"/>
</dbReference>
<dbReference type="PANTHER" id="PTHR30543:SF21">
    <property type="entry name" value="NAD(P)H-DEPENDENT FMN REDUCTASE LOT6"/>
    <property type="match status" value="1"/>
</dbReference>
<dbReference type="InterPro" id="IPR050712">
    <property type="entry name" value="NAD(P)H-dep_reductase"/>
</dbReference>
<evidence type="ECO:0000313" key="2">
    <source>
        <dbReference type="EMBL" id="NGO65677.1"/>
    </source>
</evidence>
<dbReference type="Proteomes" id="UP000477849">
    <property type="component" value="Unassembled WGS sequence"/>
</dbReference>
<keyword evidence="3" id="KW-1185">Reference proteome</keyword>